<evidence type="ECO:0000313" key="2">
    <source>
        <dbReference type="EMBL" id="KIE43928.1"/>
    </source>
</evidence>
<feature type="transmembrane region" description="Helical" evidence="1">
    <location>
        <begin position="81"/>
        <end position="101"/>
    </location>
</feature>
<sequence length="104" mass="11105">MTSPNQPENEGVVPIELILARLLRIGSIIAAILLTIGIAAMLLTGAAYAPRFITAGLVVLLATPIMRVLVAGLVFFRERDWLFTLFCLVVLCSLAAGVLLGQVE</sequence>
<dbReference type="InterPro" id="IPR012861">
    <property type="entry name" value="DUF1634"/>
</dbReference>
<accession>A0A0C1TX27</accession>
<name>A0A0C1TX27_9BACT</name>
<dbReference type="EMBL" id="JXBL01000001">
    <property type="protein sequence ID" value="KIE43928.1"/>
    <property type="molecule type" value="Genomic_DNA"/>
</dbReference>
<keyword evidence="1" id="KW-0472">Membrane</keyword>
<evidence type="ECO:0000256" key="1">
    <source>
        <dbReference type="SAM" id="Phobius"/>
    </source>
</evidence>
<comment type="caution">
    <text evidence="2">The sequence shown here is derived from an EMBL/GenBank/DDBJ whole genome shotgun (WGS) entry which is preliminary data.</text>
</comment>
<organism evidence="2 3">
    <name type="scientific">Geobacter soli</name>
    <dbReference type="NCBI Taxonomy" id="1510391"/>
    <lineage>
        <taxon>Bacteria</taxon>
        <taxon>Pseudomonadati</taxon>
        <taxon>Thermodesulfobacteriota</taxon>
        <taxon>Desulfuromonadia</taxon>
        <taxon>Geobacterales</taxon>
        <taxon>Geobacteraceae</taxon>
        <taxon>Geobacter</taxon>
    </lineage>
</organism>
<reference evidence="2 3" key="1">
    <citation type="submission" date="2015-01" db="EMBL/GenBank/DDBJ databases">
        <title>Genome sequence of the anaerobic bacterium Geobacter soli GSS01, a dissimilatory Fe(III) reducer from soil.</title>
        <authorList>
            <person name="Yang G."/>
            <person name="Zhou S."/>
        </authorList>
    </citation>
    <scope>NUCLEOTIDE SEQUENCE [LARGE SCALE GENOMIC DNA]</scope>
    <source>
        <strain evidence="2 3">GSS01</strain>
    </source>
</reference>
<gene>
    <name evidence="2" type="ORF">SE37_15495</name>
</gene>
<feature type="transmembrane region" description="Helical" evidence="1">
    <location>
        <begin position="55"/>
        <end position="75"/>
    </location>
</feature>
<keyword evidence="1" id="KW-1133">Transmembrane helix</keyword>
<feature type="transmembrane region" description="Helical" evidence="1">
    <location>
        <begin position="22"/>
        <end position="43"/>
    </location>
</feature>
<evidence type="ECO:0008006" key="4">
    <source>
        <dbReference type="Google" id="ProtNLM"/>
    </source>
</evidence>
<dbReference type="Proteomes" id="UP000031433">
    <property type="component" value="Unassembled WGS sequence"/>
</dbReference>
<keyword evidence="3" id="KW-1185">Reference proteome</keyword>
<dbReference type="AlphaFoldDB" id="A0A0C1TX27"/>
<proteinExistence type="predicted"/>
<dbReference type="Pfam" id="PF07843">
    <property type="entry name" value="DUF1634"/>
    <property type="match status" value="1"/>
</dbReference>
<keyword evidence="1" id="KW-0812">Transmembrane</keyword>
<evidence type="ECO:0000313" key="3">
    <source>
        <dbReference type="Proteomes" id="UP000031433"/>
    </source>
</evidence>
<protein>
    <recommendedName>
        <fullName evidence="4">DUF1634 domain-containing protein</fullName>
    </recommendedName>
</protein>